<dbReference type="STRING" id="536227.Ccar_17700"/>
<protein>
    <recommendedName>
        <fullName evidence="4">DUF3987 domain-containing protein</fullName>
    </recommendedName>
</protein>
<proteinExistence type="predicted"/>
<feature type="coiled-coil region" evidence="1">
    <location>
        <begin position="143"/>
        <end position="195"/>
    </location>
</feature>
<name>C6PSG0_9CLOT</name>
<gene>
    <name evidence="2" type="ORF">CcarbDRAFT_1727</name>
</gene>
<comment type="caution">
    <text evidence="2">The sequence shown here is derived from an EMBL/GenBank/DDBJ whole genome shotgun (WGS) entry which is preliminary data.</text>
</comment>
<evidence type="ECO:0000313" key="3">
    <source>
        <dbReference type="Proteomes" id="UP000004198"/>
    </source>
</evidence>
<keyword evidence="1" id="KW-0175">Coiled coil</keyword>
<dbReference type="RefSeq" id="WP_007060612.1">
    <property type="nucleotide sequence ID" value="NZ_ACVI01000022.1"/>
</dbReference>
<reference evidence="2 3" key="1">
    <citation type="submission" date="2009-06" db="EMBL/GenBank/DDBJ databases">
        <title>The draft genome of Clostridium carboxidivorans P7.</title>
        <authorList>
            <consortium name="US DOE Joint Genome Institute (JGI-PGF)"/>
            <person name="Lucas S."/>
            <person name="Copeland A."/>
            <person name="Lapidus A."/>
            <person name="Glavina del Rio T."/>
            <person name="Tice H."/>
            <person name="Bruce D."/>
            <person name="Goodwin L."/>
            <person name="Pitluck S."/>
            <person name="Larimer F."/>
            <person name="Land M.L."/>
            <person name="Hauser L."/>
            <person name="Hemme C.L."/>
        </authorList>
    </citation>
    <scope>NUCLEOTIDE SEQUENCE [LARGE SCALE GENOMIC DNA]</scope>
    <source>
        <strain evidence="2 3">P7</strain>
    </source>
</reference>
<dbReference type="EMBL" id="ACVI01000022">
    <property type="protein sequence ID" value="EET87838.1"/>
    <property type="molecule type" value="Genomic_DNA"/>
</dbReference>
<dbReference type="OrthoDB" id="9763644at2"/>
<accession>C6PSG0</accession>
<dbReference type="InterPro" id="IPR025048">
    <property type="entry name" value="DUF3987"/>
</dbReference>
<evidence type="ECO:0000256" key="1">
    <source>
        <dbReference type="SAM" id="Coils"/>
    </source>
</evidence>
<dbReference type="eggNOG" id="COG0305">
    <property type="taxonomic scope" value="Bacteria"/>
</dbReference>
<organism evidence="2 3">
    <name type="scientific">Clostridium carboxidivorans P7</name>
    <dbReference type="NCBI Taxonomy" id="536227"/>
    <lineage>
        <taxon>Bacteria</taxon>
        <taxon>Bacillati</taxon>
        <taxon>Bacillota</taxon>
        <taxon>Clostridia</taxon>
        <taxon>Eubacteriales</taxon>
        <taxon>Clostridiaceae</taxon>
        <taxon>Clostridium</taxon>
    </lineage>
</organism>
<dbReference type="KEGG" id="cck:Ccar_17700"/>
<dbReference type="AlphaFoldDB" id="C6PSG0"/>
<dbReference type="Pfam" id="PF13148">
    <property type="entry name" value="DUF3987"/>
    <property type="match status" value="1"/>
</dbReference>
<keyword evidence="3" id="KW-1185">Reference proteome</keyword>
<sequence>MAISVEDRNIIDKYKEEKQKQKGLIPLTKYQSEQQEIIDLDECVLPSFPSGCFPEWMENYVKAVAEDTQTPADLAAVIGLAVVASILSKKFKIEGKLGWEEPLNLYTVAVMNPAERKSAVFSHMTKPLLKHEAEVNKKLKPEIAANQIEKEILKNELQNLKKAASAPKKSDKTNQIELEEQARQKAKELEEFVDKKPLRLLADDVSPEKITNLLSENDGKLAIMSAEGDIFEIMAGRYSQNNTSNTGVFLKGHSGDMLRVDRVVRGADHVEEPALTIGLAIQPEVLRKVMDNENFRGKGLTARFLFSIPQSKVGSRNINSNPIPEDIKETYFTNIKLLLESGQSLEEEQQQETRILHLSEAAKIKSVQFAQMLEPRLIDDLEVVKDWAGKLHGAVLRIAGILHCCELVGIYNSWDAEVSEKNFNKAVDIGKYFIEHSKAAFGMIGMDKKTKDAKLILKFIKKKGLSEFTKRDIQKGNRTKFRSVKDVELALELLIENNFIIEEEKTVIHSSRGRKPQNKYIVNPAYLNDKK</sequence>
<dbReference type="PATRIC" id="fig|536227.13.peg.3717"/>
<dbReference type="Proteomes" id="UP000004198">
    <property type="component" value="Unassembled WGS sequence"/>
</dbReference>
<evidence type="ECO:0008006" key="4">
    <source>
        <dbReference type="Google" id="ProtNLM"/>
    </source>
</evidence>
<evidence type="ECO:0000313" key="2">
    <source>
        <dbReference type="EMBL" id="EET87838.1"/>
    </source>
</evidence>